<dbReference type="RefSeq" id="WP_264501327.1">
    <property type="nucleotide sequence ID" value="NZ_JAPDDS010000005.1"/>
</dbReference>
<name>A0ABT3FP72_9BACT</name>
<keyword evidence="5" id="KW-1185">Reference proteome</keyword>
<feature type="transmembrane region" description="Helical" evidence="2">
    <location>
        <begin position="163"/>
        <end position="189"/>
    </location>
</feature>
<evidence type="ECO:0000313" key="4">
    <source>
        <dbReference type="EMBL" id="MCW1885372.1"/>
    </source>
</evidence>
<reference evidence="4 5" key="1">
    <citation type="submission" date="2022-10" db="EMBL/GenBank/DDBJ databases">
        <title>Luteolibacter flavescens strain MCCC 1K03193, whole genome shotgun sequencing project.</title>
        <authorList>
            <person name="Zhao G."/>
            <person name="Shen L."/>
        </authorList>
    </citation>
    <scope>NUCLEOTIDE SEQUENCE [LARGE SCALE GENOMIC DNA]</scope>
    <source>
        <strain evidence="4 5">MCCC 1K03193</strain>
    </source>
</reference>
<keyword evidence="1" id="KW-0175">Coiled coil</keyword>
<dbReference type="Pfam" id="PF20973">
    <property type="entry name" value="VUPS"/>
    <property type="match status" value="1"/>
</dbReference>
<keyword evidence="2" id="KW-0472">Membrane</keyword>
<feature type="coiled-coil region" evidence="1">
    <location>
        <begin position="252"/>
        <end position="279"/>
    </location>
</feature>
<comment type="caution">
    <text evidence="4">The sequence shown here is derived from an EMBL/GenBank/DDBJ whole genome shotgun (WGS) entry which is preliminary data.</text>
</comment>
<feature type="domain" description="Vitamin uptake-like sensor" evidence="3">
    <location>
        <begin position="17"/>
        <end position="219"/>
    </location>
</feature>
<protein>
    <recommendedName>
        <fullName evidence="3">Vitamin uptake-like sensor domain-containing protein</fullName>
    </recommendedName>
</protein>
<proteinExistence type="predicted"/>
<organism evidence="4 5">
    <name type="scientific">Luteolibacter flavescens</name>
    <dbReference type="NCBI Taxonomy" id="1859460"/>
    <lineage>
        <taxon>Bacteria</taxon>
        <taxon>Pseudomonadati</taxon>
        <taxon>Verrucomicrobiota</taxon>
        <taxon>Verrucomicrobiia</taxon>
        <taxon>Verrucomicrobiales</taxon>
        <taxon>Verrucomicrobiaceae</taxon>
        <taxon>Luteolibacter</taxon>
    </lineage>
</organism>
<accession>A0ABT3FP72</accession>
<feature type="transmembrane region" description="Helical" evidence="2">
    <location>
        <begin position="132"/>
        <end position="151"/>
    </location>
</feature>
<feature type="transmembrane region" description="Helical" evidence="2">
    <location>
        <begin position="201"/>
        <end position="219"/>
    </location>
</feature>
<keyword evidence="2" id="KW-0812">Transmembrane</keyword>
<evidence type="ECO:0000256" key="2">
    <source>
        <dbReference type="SAM" id="Phobius"/>
    </source>
</evidence>
<dbReference type="EMBL" id="JAPDDS010000005">
    <property type="protein sequence ID" value="MCW1885372.1"/>
    <property type="molecule type" value="Genomic_DNA"/>
</dbReference>
<dbReference type="InterPro" id="IPR048533">
    <property type="entry name" value="VUPS"/>
</dbReference>
<gene>
    <name evidence="4" type="ORF">OKA04_11585</name>
</gene>
<evidence type="ECO:0000256" key="1">
    <source>
        <dbReference type="SAM" id="Coils"/>
    </source>
</evidence>
<feature type="transmembrane region" description="Helical" evidence="2">
    <location>
        <begin position="29"/>
        <end position="48"/>
    </location>
</feature>
<feature type="transmembrane region" description="Helical" evidence="2">
    <location>
        <begin position="60"/>
        <end position="83"/>
    </location>
</feature>
<dbReference type="Proteomes" id="UP001207930">
    <property type="component" value="Unassembled WGS sequence"/>
</dbReference>
<keyword evidence="2" id="KW-1133">Transmembrane helix</keyword>
<feature type="transmembrane region" description="Helical" evidence="2">
    <location>
        <begin position="6"/>
        <end position="22"/>
    </location>
</feature>
<sequence>MTNELLILVAEAIVVYFLVLWAHSLRGKLGLAHFYALIGSLTAVMVWVTDAGVRVNIPGVSFMVGSTVFYTALLLGVFVVYVFDGPRATRIAISTIIGVSIMVPIVTLVLHWQLHISGQGAGSYFPPQSLRIYSASVFAAFCDLVFLAIAWEYLGQPKLQVRLWLRAFLTLLGVLWLDVILFATGAFAGTDDYLKIMSGTFISRFVIGIFAFPFLYWYLAWQSGKNGMEIENRPVLAILKEVTRVRLELSLAQREIERRKEVERENVQLIESLQDAMREVNVLRGFLPTCCYCKDIRDEEGKWHQLEAYLQRHSEVKFSHGICDKCLKEHHPGVDISSGSAS</sequence>
<feature type="transmembrane region" description="Helical" evidence="2">
    <location>
        <begin position="90"/>
        <end position="112"/>
    </location>
</feature>
<evidence type="ECO:0000313" key="5">
    <source>
        <dbReference type="Proteomes" id="UP001207930"/>
    </source>
</evidence>
<evidence type="ECO:0000259" key="3">
    <source>
        <dbReference type="Pfam" id="PF20973"/>
    </source>
</evidence>